<organism evidence="1">
    <name type="scientific">marine metagenome</name>
    <dbReference type="NCBI Taxonomy" id="408172"/>
    <lineage>
        <taxon>unclassified sequences</taxon>
        <taxon>metagenomes</taxon>
        <taxon>ecological metagenomes</taxon>
    </lineage>
</organism>
<feature type="non-terminal residue" evidence="1">
    <location>
        <position position="1"/>
    </location>
</feature>
<dbReference type="AlphaFoldDB" id="A0A381ZI38"/>
<dbReference type="EMBL" id="UINC01021252">
    <property type="protein sequence ID" value="SVA88407.1"/>
    <property type="molecule type" value="Genomic_DNA"/>
</dbReference>
<proteinExistence type="predicted"/>
<name>A0A381ZI38_9ZZZZ</name>
<evidence type="ECO:0008006" key="2">
    <source>
        <dbReference type="Google" id="ProtNLM"/>
    </source>
</evidence>
<protein>
    <recommendedName>
        <fullName evidence="2">DUF5723 domain-containing protein</fullName>
    </recommendedName>
</protein>
<accession>A0A381ZI38</accession>
<dbReference type="Gene3D" id="2.40.160.60">
    <property type="entry name" value="Outer membrane protein transport protein (OMPP1/FadL/TodX)"/>
    <property type="match status" value="1"/>
</dbReference>
<reference evidence="1" key="1">
    <citation type="submission" date="2018-05" db="EMBL/GenBank/DDBJ databases">
        <authorList>
            <person name="Lanie J.A."/>
            <person name="Ng W.-L."/>
            <person name="Kazmierczak K.M."/>
            <person name="Andrzejewski T.M."/>
            <person name="Davidsen T.M."/>
            <person name="Wayne K.J."/>
            <person name="Tettelin H."/>
            <person name="Glass J.I."/>
            <person name="Rusch D."/>
            <person name="Podicherti R."/>
            <person name="Tsui H.-C.T."/>
            <person name="Winkler M.E."/>
        </authorList>
    </citation>
    <scope>NUCLEOTIDE SEQUENCE</scope>
</reference>
<sequence>SIGLAQGRMNAFGLGHYYHNQGIRNAADGITNLTPSFQDNVSLSNPSTWHNLDFTYLSLSYSGNNNSMSNSTLLNGYSSLSNAVWIVPIKSKSSLGISLAPYSDQRISVTDQDTAVFHAFDDTLNVARSFDRSGGIMSFKVGSSYLLSDVLSLGMTFNILFGSARQNEVMNFGGSAVVQSSRMRFYGILNEFFISISLRDNLKAFSSYTYSMKPLEGVYEEKHLFDDANGNGYHDFYTPYYDFPFPDSVSAEPEVRLANLHSPIGYNLGLSQFINTRTSIAFEFGVINDDAEISDRVYIPLDNWITRTNTAHISFSRYPNDLSLNLSDKLSFKFGLTYYNHILNDQTSSITEVGGSLGLGFIFKPVGNQIDINYYLGTREYPDIADAELVQQVQVGISLADLWFVKRRQK</sequence>
<gene>
    <name evidence="1" type="ORF">METZ01_LOCUS141261</name>
</gene>
<evidence type="ECO:0000313" key="1">
    <source>
        <dbReference type="EMBL" id="SVA88407.1"/>
    </source>
</evidence>